<evidence type="ECO:0000256" key="2">
    <source>
        <dbReference type="ARBA" id="ARBA00022485"/>
    </source>
</evidence>
<dbReference type="InterPro" id="IPR009051">
    <property type="entry name" value="Helical_ferredxn"/>
</dbReference>
<sequence length="573" mass="63905">MFTGTHYRPRTDSETAADSAEKNTSDGRRRRIRAACDRLPRGAYLYCPRSPGNPRQCWAAAFRRHLIRFFPLDLPLFRPSAGSYSRNRLSSLMGLRKMSERIPAIQVEPAAPAAPSKQPPAPGKLPSAVNGPIYTRSFTGLFRNFRRLGGGLLFLLFFGTLWLNWNGRQAVLWDLPERKFYIFGATFWPQDFILLSALLIIAAFGLFFITVFAGRVWCGYTCPQSVWTWVFMWCEKVTEGDRNARIKLDQGPASAAKLLRKTAKHALWLGVSLVTAITFIGYFTPVRPLVADLFSFQLDLESLFWVLFFTAATYVNAGWLREQVCIHMCPYSRFQSVMFDKDTLIVSYDAARGESRGARKKGSDPRAQGLGDCIDCQQCVQVCPTGIDIRDGLQIACIGCAACVDACDSIMDKMGYERGLVRYTSERALEGGQTRFLRPRLVGYAAVMLAMIGAFVVALDARPLASLDVTRDRGLFRENAAGQIENIYTLKVINKTQQPQRYRLQLDDAPEFRLQGEHTLSLKPGEILDFPVSVASTAERARAGSQPLAFSLRGIDDPSLAVGSTSTFVSPAR</sequence>
<keyword evidence="8" id="KW-0812">Transmembrane</keyword>
<keyword evidence="3" id="KW-0479">Metal-binding</keyword>
<dbReference type="GO" id="GO:0051539">
    <property type="term" value="F:4 iron, 4 sulfur cluster binding"/>
    <property type="evidence" value="ECO:0007669"/>
    <property type="project" value="UniProtKB-KW"/>
</dbReference>
<evidence type="ECO:0000313" key="11">
    <source>
        <dbReference type="Proteomes" id="UP000000653"/>
    </source>
</evidence>
<keyword evidence="5" id="KW-0408">Iron</keyword>
<evidence type="ECO:0000313" key="10">
    <source>
        <dbReference type="EMBL" id="ABJ13401.1"/>
    </source>
</evidence>
<dbReference type="PANTHER" id="PTHR30176">
    <property type="entry name" value="FERREDOXIN-TYPE PROTEIN NAPH"/>
    <property type="match status" value="1"/>
</dbReference>
<dbReference type="Pfam" id="PF13746">
    <property type="entry name" value="Fer4_18"/>
    <property type="match status" value="1"/>
</dbReference>
<dbReference type="EMBL" id="CP000438">
    <property type="protein sequence ID" value="ABJ13401.1"/>
    <property type="molecule type" value="Genomic_DNA"/>
</dbReference>
<feature type="compositionally biased region" description="Basic and acidic residues" evidence="7">
    <location>
        <begin position="9"/>
        <end position="27"/>
    </location>
</feature>
<dbReference type="InterPro" id="IPR017896">
    <property type="entry name" value="4Fe4S_Fe-S-bd"/>
</dbReference>
<accession>A0A0H2ZG66</accession>
<keyword evidence="8" id="KW-0472">Membrane</keyword>
<dbReference type="PROSITE" id="PS51379">
    <property type="entry name" value="4FE4S_FER_2"/>
    <property type="match status" value="1"/>
</dbReference>
<evidence type="ECO:0000256" key="8">
    <source>
        <dbReference type="SAM" id="Phobius"/>
    </source>
</evidence>
<dbReference type="AlphaFoldDB" id="A0A0H2ZG66"/>
<protein>
    <submittedName>
        <fullName evidence="10">Putative iron-sulfur cluster-binding protein</fullName>
    </submittedName>
</protein>
<keyword evidence="8" id="KW-1133">Transmembrane helix</keyword>
<dbReference type="Gene3D" id="2.60.40.10">
    <property type="entry name" value="Immunoglobulins"/>
    <property type="match status" value="1"/>
</dbReference>
<feature type="transmembrane region" description="Helical" evidence="8">
    <location>
        <begin position="303"/>
        <end position="320"/>
    </location>
</feature>
<evidence type="ECO:0000256" key="1">
    <source>
        <dbReference type="ARBA" id="ARBA00022448"/>
    </source>
</evidence>
<dbReference type="InterPro" id="IPR017900">
    <property type="entry name" value="4Fe4S_Fe_S_CS"/>
</dbReference>
<dbReference type="Proteomes" id="UP000000653">
    <property type="component" value="Chromosome"/>
</dbReference>
<dbReference type="Pfam" id="PF11614">
    <property type="entry name" value="FixG_C"/>
    <property type="match status" value="1"/>
</dbReference>
<dbReference type="KEGG" id="pau:PA14_10540"/>
<keyword evidence="2" id="KW-0004">4Fe-4S</keyword>
<keyword evidence="6" id="KW-0411">Iron-sulfur</keyword>
<dbReference type="Gene3D" id="1.10.1060.10">
    <property type="entry name" value="Alpha-helical ferredoxin"/>
    <property type="match status" value="1"/>
</dbReference>
<dbReference type="InterPro" id="IPR014116">
    <property type="entry name" value="Cyt_c_oxidase_cbb3_FixG"/>
</dbReference>
<dbReference type="PROSITE" id="PS00198">
    <property type="entry name" value="4FE4S_FER_1"/>
    <property type="match status" value="1"/>
</dbReference>
<keyword evidence="1" id="KW-0813">Transport</keyword>
<evidence type="ECO:0000256" key="4">
    <source>
        <dbReference type="ARBA" id="ARBA00022982"/>
    </source>
</evidence>
<organism evidence="10 11">
    <name type="scientific">Pseudomonas aeruginosa (strain UCBPP-PA14)</name>
    <dbReference type="NCBI Taxonomy" id="208963"/>
    <lineage>
        <taxon>Bacteria</taxon>
        <taxon>Pseudomonadati</taxon>
        <taxon>Pseudomonadota</taxon>
        <taxon>Gammaproteobacteria</taxon>
        <taxon>Pseudomonadales</taxon>
        <taxon>Pseudomonadaceae</taxon>
        <taxon>Pseudomonas</taxon>
    </lineage>
</organism>
<dbReference type="HOGENOM" id="CLU_032118_0_0_6"/>
<feature type="transmembrane region" description="Helical" evidence="8">
    <location>
        <begin position="266"/>
        <end position="283"/>
    </location>
</feature>
<evidence type="ECO:0000256" key="3">
    <source>
        <dbReference type="ARBA" id="ARBA00022723"/>
    </source>
</evidence>
<dbReference type="InterPro" id="IPR032879">
    <property type="entry name" value="FixG_C"/>
</dbReference>
<name>A0A0H2ZG66_PSEAB</name>
<feature type="region of interest" description="Disordered" evidence="7">
    <location>
        <begin position="1"/>
        <end position="29"/>
    </location>
</feature>
<dbReference type="NCBIfam" id="TIGR02745">
    <property type="entry name" value="ccoG_rdxA_fixG"/>
    <property type="match status" value="1"/>
</dbReference>
<feature type="domain" description="4Fe-4S ferredoxin-type" evidence="9">
    <location>
        <begin position="363"/>
        <end position="392"/>
    </location>
</feature>
<proteinExistence type="predicted"/>
<gene>
    <name evidence="10" type="primary">fixG</name>
    <name evidence="10" type="ordered locus">PA14_10540</name>
</gene>
<dbReference type="RefSeq" id="WP_003137552.1">
    <property type="nucleotide sequence ID" value="NC_008463.1"/>
</dbReference>
<evidence type="ECO:0000256" key="7">
    <source>
        <dbReference type="SAM" id="MobiDB-lite"/>
    </source>
</evidence>
<evidence type="ECO:0000256" key="5">
    <source>
        <dbReference type="ARBA" id="ARBA00023004"/>
    </source>
</evidence>
<dbReference type="FunFam" id="1.10.1060.10:FF:000015">
    <property type="entry name" value="Cytochrome c oxidase accessory protein CcoG"/>
    <property type="match status" value="1"/>
</dbReference>
<dbReference type="PANTHER" id="PTHR30176:SF3">
    <property type="entry name" value="FERREDOXIN-TYPE PROTEIN NAPH"/>
    <property type="match status" value="1"/>
</dbReference>
<feature type="transmembrane region" description="Helical" evidence="8">
    <location>
        <begin position="145"/>
        <end position="165"/>
    </location>
</feature>
<evidence type="ECO:0000256" key="6">
    <source>
        <dbReference type="ARBA" id="ARBA00023014"/>
    </source>
</evidence>
<dbReference type="GO" id="GO:0005886">
    <property type="term" value="C:plasma membrane"/>
    <property type="evidence" value="ECO:0007669"/>
    <property type="project" value="TreeGrafter"/>
</dbReference>
<dbReference type="GO" id="GO:0046872">
    <property type="term" value="F:metal ion binding"/>
    <property type="evidence" value="ECO:0007669"/>
    <property type="project" value="UniProtKB-KW"/>
</dbReference>
<evidence type="ECO:0000259" key="9">
    <source>
        <dbReference type="PROSITE" id="PS51379"/>
    </source>
</evidence>
<reference evidence="10 11" key="1">
    <citation type="journal article" date="2006" name="Genome Biol.">
        <title>Genomic analysis reveals that Pseudomonas aeruginosa virulence is combinatorial.</title>
        <authorList>
            <person name="Lee D.G."/>
            <person name="Urbach J.M."/>
            <person name="Wu G."/>
            <person name="Liberati N.T."/>
            <person name="Feinbaum R.L."/>
            <person name="Miyata S."/>
            <person name="Diggins L.T."/>
            <person name="He J."/>
            <person name="Saucier M."/>
            <person name="Deziel E."/>
            <person name="Friedman L."/>
            <person name="Li L."/>
            <person name="Grills G."/>
            <person name="Montgomery K."/>
            <person name="Kucherlapati R."/>
            <person name="Rahme L.G."/>
            <person name="Ausubel F.M."/>
        </authorList>
    </citation>
    <scope>NUCLEOTIDE SEQUENCE [LARGE SCALE GENOMIC DNA]</scope>
    <source>
        <strain evidence="10 11">UCBPP-PA14</strain>
    </source>
</reference>
<keyword evidence="4" id="KW-0249">Electron transport</keyword>
<dbReference type="InterPro" id="IPR051684">
    <property type="entry name" value="Electron_Trans/Redox"/>
</dbReference>
<feature type="transmembrane region" description="Helical" evidence="8">
    <location>
        <begin position="441"/>
        <end position="459"/>
    </location>
</feature>
<feature type="transmembrane region" description="Helical" evidence="8">
    <location>
        <begin position="192"/>
        <end position="213"/>
    </location>
</feature>
<dbReference type="BioCyc" id="PAER208963:G1G74-873-MONOMER"/>
<dbReference type="InterPro" id="IPR013783">
    <property type="entry name" value="Ig-like_fold"/>
</dbReference>
<dbReference type="SUPFAM" id="SSF54862">
    <property type="entry name" value="4Fe-4S ferredoxins"/>
    <property type="match status" value="1"/>
</dbReference>